<dbReference type="EMBL" id="AVOT02001787">
    <property type="protein sequence ID" value="MBW0468156.1"/>
    <property type="molecule type" value="Genomic_DNA"/>
</dbReference>
<name>A0A9Q3BNS0_9BASI</name>
<protein>
    <submittedName>
        <fullName evidence="1">Uncharacterized protein</fullName>
    </submittedName>
</protein>
<accession>A0A9Q3BNS0</accession>
<dbReference type="AlphaFoldDB" id="A0A9Q3BNS0"/>
<dbReference type="Proteomes" id="UP000765509">
    <property type="component" value="Unassembled WGS sequence"/>
</dbReference>
<keyword evidence="2" id="KW-1185">Reference proteome</keyword>
<gene>
    <name evidence="1" type="ORF">O181_007871</name>
</gene>
<evidence type="ECO:0000313" key="2">
    <source>
        <dbReference type="Proteomes" id="UP000765509"/>
    </source>
</evidence>
<organism evidence="1 2">
    <name type="scientific">Austropuccinia psidii MF-1</name>
    <dbReference type="NCBI Taxonomy" id="1389203"/>
    <lineage>
        <taxon>Eukaryota</taxon>
        <taxon>Fungi</taxon>
        <taxon>Dikarya</taxon>
        <taxon>Basidiomycota</taxon>
        <taxon>Pucciniomycotina</taxon>
        <taxon>Pucciniomycetes</taxon>
        <taxon>Pucciniales</taxon>
        <taxon>Sphaerophragmiaceae</taxon>
        <taxon>Austropuccinia</taxon>
    </lineage>
</organism>
<sequence>MSYIPHRLTPLFMVQESFIQLEAKSQCHIPVATSDTDHMQIEIGKRNIESPITAKKWTPISTQRTRKPHLSASVQDKPALVACKGEISIIKPYVAFEG</sequence>
<proteinExistence type="predicted"/>
<reference evidence="1" key="1">
    <citation type="submission" date="2021-03" db="EMBL/GenBank/DDBJ databases">
        <title>Draft genome sequence of rust myrtle Austropuccinia psidii MF-1, a brazilian biotype.</title>
        <authorList>
            <person name="Quecine M.C."/>
            <person name="Pachon D.M.R."/>
            <person name="Bonatelli M.L."/>
            <person name="Correr F.H."/>
            <person name="Franceschini L.M."/>
            <person name="Leite T.F."/>
            <person name="Margarido G.R.A."/>
            <person name="Almeida C.A."/>
            <person name="Ferrarezi J.A."/>
            <person name="Labate C.A."/>
        </authorList>
    </citation>
    <scope>NUCLEOTIDE SEQUENCE</scope>
    <source>
        <strain evidence="1">MF-1</strain>
    </source>
</reference>
<comment type="caution">
    <text evidence="1">The sequence shown here is derived from an EMBL/GenBank/DDBJ whole genome shotgun (WGS) entry which is preliminary data.</text>
</comment>
<evidence type="ECO:0000313" key="1">
    <source>
        <dbReference type="EMBL" id="MBW0468156.1"/>
    </source>
</evidence>